<dbReference type="InParanoid" id="C1E0P7"/>
<keyword evidence="5" id="KW-1002">Plastid outer membrane</keyword>
<dbReference type="KEGG" id="mis:MICPUN_56591"/>
<dbReference type="EMBL" id="CP001324">
    <property type="protein sequence ID" value="ACO61594.1"/>
    <property type="molecule type" value="Genomic_DNA"/>
</dbReference>
<accession>C1E0P7</accession>
<dbReference type="OMA" id="SGIWRQI"/>
<evidence type="ECO:0000313" key="11">
    <source>
        <dbReference type="Proteomes" id="UP000002009"/>
    </source>
</evidence>
<proteinExistence type="inferred from homology"/>
<evidence type="ECO:0000256" key="3">
    <source>
        <dbReference type="ARBA" id="ARBA00022452"/>
    </source>
</evidence>
<comment type="similarity">
    <text evidence="2">Belongs to the SAM50/omp85 family.</text>
</comment>
<dbReference type="InterPro" id="IPR000184">
    <property type="entry name" value="Bac_surfAg_D15"/>
</dbReference>
<feature type="region of interest" description="Disordered" evidence="8">
    <location>
        <begin position="335"/>
        <end position="354"/>
    </location>
</feature>
<evidence type="ECO:0000256" key="4">
    <source>
        <dbReference type="ARBA" id="ARBA00022692"/>
    </source>
</evidence>
<dbReference type="PANTHER" id="PTHR12815:SF18">
    <property type="entry name" value="SORTING AND ASSEMBLY MACHINERY COMPONENT 50 HOMOLOG"/>
    <property type="match status" value="1"/>
</dbReference>
<dbReference type="Pfam" id="PF01103">
    <property type="entry name" value="Omp85"/>
    <property type="match status" value="1"/>
</dbReference>
<reference evidence="10 11" key="1">
    <citation type="journal article" date="2009" name="Science">
        <title>Green evolution and dynamic adaptations revealed by genomes of the marine picoeukaryotes Micromonas.</title>
        <authorList>
            <person name="Worden A.Z."/>
            <person name="Lee J.H."/>
            <person name="Mock T."/>
            <person name="Rouze P."/>
            <person name="Simmons M.P."/>
            <person name="Aerts A.L."/>
            <person name="Allen A.E."/>
            <person name="Cuvelier M.L."/>
            <person name="Derelle E."/>
            <person name="Everett M.V."/>
            <person name="Foulon E."/>
            <person name="Grimwood J."/>
            <person name="Gundlach H."/>
            <person name="Henrissat B."/>
            <person name="Napoli C."/>
            <person name="McDonald S.M."/>
            <person name="Parker M.S."/>
            <person name="Rombauts S."/>
            <person name="Salamov A."/>
            <person name="Von Dassow P."/>
            <person name="Badger J.H."/>
            <person name="Coutinho P.M."/>
            <person name="Demir E."/>
            <person name="Dubchak I."/>
            <person name="Gentemann C."/>
            <person name="Eikrem W."/>
            <person name="Gready J.E."/>
            <person name="John U."/>
            <person name="Lanier W."/>
            <person name="Lindquist E.A."/>
            <person name="Lucas S."/>
            <person name="Mayer K.F."/>
            <person name="Moreau H."/>
            <person name="Not F."/>
            <person name="Otillar R."/>
            <person name="Panaud O."/>
            <person name="Pangilinan J."/>
            <person name="Paulsen I."/>
            <person name="Piegu B."/>
            <person name="Poliakov A."/>
            <person name="Robbens S."/>
            <person name="Schmutz J."/>
            <person name="Toulza E."/>
            <person name="Wyss T."/>
            <person name="Zelensky A."/>
            <person name="Zhou K."/>
            <person name="Armbrust E.V."/>
            <person name="Bhattacharya D."/>
            <person name="Goodenough U.W."/>
            <person name="Van de Peer Y."/>
            <person name="Grigoriev I.V."/>
        </authorList>
    </citation>
    <scope>NUCLEOTIDE SEQUENCE [LARGE SCALE GENOMIC DNA]</scope>
    <source>
        <strain evidence="11">RCC299 / NOUM17</strain>
    </source>
</reference>
<keyword evidence="5" id="KW-0934">Plastid</keyword>
<evidence type="ECO:0000256" key="6">
    <source>
        <dbReference type="ARBA" id="ARBA00023136"/>
    </source>
</evidence>
<evidence type="ECO:0000256" key="7">
    <source>
        <dbReference type="ARBA" id="ARBA00024013"/>
    </source>
</evidence>
<keyword evidence="11" id="KW-1185">Reference proteome</keyword>
<gene>
    <name evidence="10" type="ORF">MICPUN_56591</name>
</gene>
<dbReference type="AlphaFoldDB" id="C1E0P7"/>
<evidence type="ECO:0000256" key="8">
    <source>
        <dbReference type="SAM" id="MobiDB-lite"/>
    </source>
</evidence>
<evidence type="ECO:0000313" key="10">
    <source>
        <dbReference type="EMBL" id="ACO61594.1"/>
    </source>
</evidence>
<feature type="domain" description="Bacterial surface antigen (D15)" evidence="9">
    <location>
        <begin position="130"/>
        <end position="464"/>
    </location>
</feature>
<dbReference type="eggNOG" id="KOG2602">
    <property type="taxonomic scope" value="Eukaryota"/>
</dbReference>
<keyword evidence="3" id="KW-1134">Transmembrane beta strand</keyword>
<sequence>MADQAGQKKPYDYQERYRHVRQKPLSVYSVEVKGDERTRPGLFARVLDPVYRASTLDELRVRCVEANAVLNSYDIFDRVDIEMDAGPREHPDSAKVTVEVSEKKKLNLKGGAYVSQQGEGSMEVSVGLNNALGYAEKLDVEFIKGHERSNSCTLAWNQPRVGNVDVDVVTRAFQQVSCSKRLSSFDETARGISVTAVGGGPATVDYSLVWREIADPTRLASKSIRQQLGHSLKSSVSYTYQVDERDRPVRPGAGYLARVRSELAGVGWDPQMTRFLKHEAEVQAAHTPAEGVTFFASAKLGAMMPLGQNAKDPEKGTCIADRFFLGGVGSLRGFEPHGAGPSDERRPPPTKAAASGENLITRDALGGDVLAQLFASYQLEPEWSKLRDIGVYGHFFVNAGTLMPWITGERKRVSGRELADSFRASVGVGLVFPLPVGNIEVNYCHTLRSRPGDRVKNGLQIGLATALA</sequence>
<dbReference type="GO" id="GO:0005741">
    <property type="term" value="C:mitochondrial outer membrane"/>
    <property type="evidence" value="ECO:0007669"/>
    <property type="project" value="UniProtKB-SubCell"/>
</dbReference>
<evidence type="ECO:0000256" key="2">
    <source>
        <dbReference type="ARBA" id="ARBA00010913"/>
    </source>
</evidence>
<dbReference type="FunCoup" id="C1E0P7">
    <property type="interactions" value="2015"/>
</dbReference>
<evidence type="ECO:0000259" key="9">
    <source>
        <dbReference type="Pfam" id="PF01103"/>
    </source>
</evidence>
<dbReference type="GeneID" id="8241970"/>
<protein>
    <recommendedName>
        <fullName evidence="9">Bacterial surface antigen (D15) domain-containing protein</fullName>
    </recommendedName>
</protein>
<evidence type="ECO:0000256" key="1">
    <source>
        <dbReference type="ARBA" id="ARBA00004374"/>
    </source>
</evidence>
<dbReference type="OrthoDB" id="1724197at2759"/>
<dbReference type="Proteomes" id="UP000002009">
    <property type="component" value="Chromosome 3"/>
</dbReference>
<comment type="subcellular location">
    <subcellularLocation>
        <location evidence="1">Mitochondrion outer membrane</location>
        <topology evidence="1">Multi-pass membrane protein</topology>
    </subcellularLocation>
    <subcellularLocation>
        <location evidence="7">Plastid</location>
        <location evidence="7">Chloroplast outer membrane</location>
    </subcellularLocation>
</comment>
<dbReference type="RefSeq" id="XP_002500336.1">
    <property type="nucleotide sequence ID" value="XM_002500290.1"/>
</dbReference>
<dbReference type="GO" id="GO:0009707">
    <property type="term" value="C:chloroplast outer membrane"/>
    <property type="evidence" value="ECO:0007669"/>
    <property type="project" value="UniProtKB-SubCell"/>
</dbReference>
<keyword evidence="6" id="KW-0472">Membrane</keyword>
<name>C1E0P7_MICCC</name>
<dbReference type="Gene3D" id="2.40.160.50">
    <property type="entry name" value="membrane protein fhac: a member of the omp85/tpsb transporter family"/>
    <property type="match status" value="1"/>
</dbReference>
<evidence type="ECO:0000256" key="5">
    <source>
        <dbReference type="ARBA" id="ARBA00022805"/>
    </source>
</evidence>
<keyword evidence="4" id="KW-0812">Transmembrane</keyword>
<dbReference type="InterPro" id="IPR039910">
    <property type="entry name" value="D15-like"/>
</dbReference>
<dbReference type="STRING" id="296587.C1E0P7"/>
<dbReference type="PANTHER" id="PTHR12815">
    <property type="entry name" value="SORTING AND ASSEMBLY MACHINERY SAMM50 PROTEIN FAMILY MEMBER"/>
    <property type="match status" value="1"/>
</dbReference>
<organism evidence="10 11">
    <name type="scientific">Micromonas commoda (strain RCC299 / NOUM17 / CCMP2709)</name>
    <name type="common">Picoplanktonic green alga</name>
    <dbReference type="NCBI Taxonomy" id="296587"/>
    <lineage>
        <taxon>Eukaryota</taxon>
        <taxon>Viridiplantae</taxon>
        <taxon>Chlorophyta</taxon>
        <taxon>Mamiellophyceae</taxon>
        <taxon>Mamiellales</taxon>
        <taxon>Mamiellaceae</taxon>
        <taxon>Micromonas</taxon>
    </lineage>
</organism>